<dbReference type="PANTHER" id="PTHR43427">
    <property type="entry name" value="CHLORIDE CHANNEL PROTEIN CLC-E"/>
    <property type="match status" value="1"/>
</dbReference>
<evidence type="ECO:0000256" key="5">
    <source>
        <dbReference type="SAM" id="Phobius"/>
    </source>
</evidence>
<evidence type="ECO:0000256" key="1">
    <source>
        <dbReference type="ARBA" id="ARBA00004141"/>
    </source>
</evidence>
<evidence type="ECO:0000256" key="2">
    <source>
        <dbReference type="ARBA" id="ARBA00022692"/>
    </source>
</evidence>
<comment type="caution">
    <text evidence="6">The sequence shown here is derived from an EMBL/GenBank/DDBJ whole genome shotgun (WGS) entry which is preliminary data.</text>
</comment>
<keyword evidence="2 5" id="KW-0812">Transmembrane</keyword>
<comment type="subcellular location">
    <subcellularLocation>
        <location evidence="1">Membrane</location>
        <topology evidence="1">Multi-pass membrane protein</topology>
    </subcellularLocation>
</comment>
<protein>
    <submittedName>
        <fullName evidence="6">Ion channel protein</fullName>
    </submittedName>
</protein>
<accession>A0A9X1LUZ1</accession>
<dbReference type="NCBIfam" id="NF002971">
    <property type="entry name" value="PRK03655.1"/>
    <property type="match status" value="1"/>
</dbReference>
<gene>
    <name evidence="6" type="ORF">KEC57_10230</name>
</gene>
<feature type="transmembrane region" description="Helical" evidence="5">
    <location>
        <begin position="162"/>
        <end position="189"/>
    </location>
</feature>
<dbReference type="InterPro" id="IPR001807">
    <property type="entry name" value="ClC"/>
</dbReference>
<dbReference type="InterPro" id="IPR050368">
    <property type="entry name" value="ClC-type_chloride_channel"/>
</dbReference>
<keyword evidence="3 5" id="KW-1133">Transmembrane helix</keyword>
<dbReference type="Pfam" id="PF00654">
    <property type="entry name" value="Voltage_CLC"/>
    <property type="match status" value="1"/>
</dbReference>
<dbReference type="Proteomes" id="UP001139354">
    <property type="component" value="Unassembled WGS sequence"/>
</dbReference>
<evidence type="ECO:0000313" key="6">
    <source>
        <dbReference type="EMBL" id="MCC2032554.1"/>
    </source>
</evidence>
<name>A0A9X1LUZ1_9MICO</name>
<evidence type="ECO:0000256" key="4">
    <source>
        <dbReference type="ARBA" id="ARBA00023136"/>
    </source>
</evidence>
<dbReference type="GO" id="GO:0015108">
    <property type="term" value="F:chloride transmembrane transporter activity"/>
    <property type="evidence" value="ECO:0007669"/>
    <property type="project" value="InterPro"/>
</dbReference>
<keyword evidence="7" id="KW-1185">Reference proteome</keyword>
<sequence>MTGEPAPAPAPAPVPPPVSVRRLLLMSVPAIVIGVVSALALWAVDTVAEQLEGVLWTSLPGSFGMTGAEPWWIFTVLTFTGIAVGLVVWLMPGHAGPDTATTELVAPPMKLSALPSLLIVVILALAGGVSLGPENPIIAINTALAVAIVARMSKAVPPEFVGALAASATIGALFGTPVAAALVFTGLVAGMKTGGTLWDRLFLPLVAAGAGSVTTYLLGGGFGAMYAATPYGAPQAFDLLLGSIVACAAAAFGLIAVYLFPLVHRAFRALRHPILYITLGGVILGVLGAIGGPITLFKGLEQSGELLQNSDDYDAGQLVVILVVKLLALVVAASAGFRGGRVFPAVFLGVTAGLLGSALLPGLPASLAVACGVLGLTLAIARDGWIAIFVAVAIVGDVTVLPMLCIIVLPTWLVVTKARQMLIGPADLAREAGFVPEAGSVR</sequence>
<organism evidence="6 7">
    <name type="scientific">Microbacterium allomyrinae</name>
    <dbReference type="NCBI Taxonomy" id="2830666"/>
    <lineage>
        <taxon>Bacteria</taxon>
        <taxon>Bacillati</taxon>
        <taxon>Actinomycetota</taxon>
        <taxon>Actinomycetes</taxon>
        <taxon>Micrococcales</taxon>
        <taxon>Microbacteriaceae</taxon>
        <taxon>Microbacterium</taxon>
    </lineage>
</organism>
<dbReference type="AlphaFoldDB" id="A0A9X1LUZ1"/>
<dbReference type="PANTHER" id="PTHR43427:SF9">
    <property type="entry name" value="ION-TRANSPORT PROTEIN YFEO-RELATED"/>
    <property type="match status" value="1"/>
</dbReference>
<feature type="transmembrane region" description="Helical" evidence="5">
    <location>
        <begin position="71"/>
        <end position="91"/>
    </location>
</feature>
<dbReference type="InterPro" id="IPR014743">
    <property type="entry name" value="Cl-channel_core"/>
</dbReference>
<feature type="transmembrane region" description="Helical" evidence="5">
    <location>
        <begin position="138"/>
        <end position="156"/>
    </location>
</feature>
<feature type="transmembrane region" description="Helical" evidence="5">
    <location>
        <begin position="315"/>
        <end position="335"/>
    </location>
</feature>
<evidence type="ECO:0000256" key="3">
    <source>
        <dbReference type="ARBA" id="ARBA00022989"/>
    </source>
</evidence>
<dbReference type="Gene3D" id="1.10.3080.10">
    <property type="entry name" value="Clc chloride channel"/>
    <property type="match status" value="1"/>
</dbReference>
<dbReference type="SUPFAM" id="SSF81340">
    <property type="entry name" value="Clc chloride channel"/>
    <property type="match status" value="1"/>
</dbReference>
<evidence type="ECO:0000313" key="7">
    <source>
        <dbReference type="Proteomes" id="UP001139354"/>
    </source>
</evidence>
<feature type="transmembrane region" description="Helical" evidence="5">
    <location>
        <begin position="347"/>
        <end position="380"/>
    </location>
</feature>
<feature type="transmembrane region" description="Helical" evidence="5">
    <location>
        <begin position="274"/>
        <end position="295"/>
    </location>
</feature>
<dbReference type="EMBL" id="JAGTTN010000003">
    <property type="protein sequence ID" value="MCC2032554.1"/>
    <property type="molecule type" value="Genomic_DNA"/>
</dbReference>
<keyword evidence="4 5" id="KW-0472">Membrane</keyword>
<proteinExistence type="predicted"/>
<dbReference type="PRINTS" id="PR00762">
    <property type="entry name" value="CLCHANNEL"/>
</dbReference>
<feature type="transmembrane region" description="Helical" evidence="5">
    <location>
        <begin position="386"/>
        <end position="415"/>
    </location>
</feature>
<dbReference type="RefSeq" id="WP_229384525.1">
    <property type="nucleotide sequence ID" value="NZ_JAGTTN010000003.1"/>
</dbReference>
<feature type="transmembrane region" description="Helical" evidence="5">
    <location>
        <begin position="23"/>
        <end position="44"/>
    </location>
</feature>
<dbReference type="CDD" id="cd00400">
    <property type="entry name" value="Voltage_gated_ClC"/>
    <property type="match status" value="1"/>
</dbReference>
<dbReference type="GO" id="GO:0005886">
    <property type="term" value="C:plasma membrane"/>
    <property type="evidence" value="ECO:0007669"/>
    <property type="project" value="TreeGrafter"/>
</dbReference>
<feature type="transmembrane region" description="Helical" evidence="5">
    <location>
        <begin position="111"/>
        <end position="131"/>
    </location>
</feature>
<feature type="transmembrane region" description="Helical" evidence="5">
    <location>
        <begin position="239"/>
        <end position="262"/>
    </location>
</feature>
<feature type="transmembrane region" description="Helical" evidence="5">
    <location>
        <begin position="201"/>
        <end position="227"/>
    </location>
</feature>
<reference evidence="6" key="1">
    <citation type="submission" date="2021-04" db="EMBL/GenBank/DDBJ databases">
        <title>Microbacterium tenobrionis sp. nov. and Microbacterium allomyrinae sp. nov., isolated from larvae of Tenobrio molitor and Allomyrina dichotoma, respectively.</title>
        <authorList>
            <person name="Lee S.D."/>
        </authorList>
    </citation>
    <scope>NUCLEOTIDE SEQUENCE</scope>
    <source>
        <strain evidence="6">BWT-G7</strain>
    </source>
</reference>